<reference evidence="1 2" key="1">
    <citation type="journal article" date="2013" name="PLoS ONE">
        <title>Cultivation and Complete Genome Sequencing of Gloeobacter kilaueensis sp. nov., from a Lava Cave in Kilauea Caldera, Hawai'i.</title>
        <authorList>
            <person name="Saw J.H."/>
            <person name="Schatz M."/>
            <person name="Brown M.V."/>
            <person name="Kunkel D.D."/>
            <person name="Foster J.S."/>
            <person name="Shick H."/>
            <person name="Christensen S."/>
            <person name="Hou S."/>
            <person name="Wan X."/>
            <person name="Donachie S.P."/>
        </authorList>
    </citation>
    <scope>NUCLEOTIDE SEQUENCE [LARGE SCALE GENOMIC DNA]</scope>
    <source>
        <strain evidence="2">JS</strain>
    </source>
</reference>
<gene>
    <name evidence="1" type="ORF">GKIL_0190</name>
</gene>
<dbReference type="HOGENOM" id="CLU_2954008_0_0_3"/>
<proteinExistence type="predicted"/>
<sequence>MIERNDAKLVGVVLLTAMLLTCAEAAPPQNLLLEHLAAASSGPVQPNFIKAIDPGPQRA</sequence>
<dbReference type="Proteomes" id="UP000017396">
    <property type="component" value="Chromosome"/>
</dbReference>
<dbReference type="RefSeq" id="WP_023171441.1">
    <property type="nucleotide sequence ID" value="NC_022600.1"/>
</dbReference>
<evidence type="ECO:0000313" key="2">
    <source>
        <dbReference type="Proteomes" id="UP000017396"/>
    </source>
</evidence>
<organism evidence="1 2">
    <name type="scientific">Gloeobacter kilaueensis (strain ATCC BAA-2537 / CCAP 1431/1 / ULC 316 / JS1)</name>
    <dbReference type="NCBI Taxonomy" id="1183438"/>
    <lineage>
        <taxon>Bacteria</taxon>
        <taxon>Bacillati</taxon>
        <taxon>Cyanobacteriota</taxon>
        <taxon>Cyanophyceae</taxon>
        <taxon>Gloeobacterales</taxon>
        <taxon>Gloeobacteraceae</taxon>
        <taxon>Gloeobacter</taxon>
    </lineage>
</organism>
<evidence type="ECO:0000313" key="1">
    <source>
        <dbReference type="EMBL" id="AGY56437.1"/>
    </source>
</evidence>
<name>U5QC07_GLOK1</name>
<dbReference type="KEGG" id="glj:GKIL_0190"/>
<dbReference type="EMBL" id="CP003587">
    <property type="protein sequence ID" value="AGY56437.1"/>
    <property type="molecule type" value="Genomic_DNA"/>
</dbReference>
<accession>U5QC07</accession>
<keyword evidence="2" id="KW-1185">Reference proteome</keyword>
<protein>
    <submittedName>
        <fullName evidence="1">Uncharacterized protein</fullName>
    </submittedName>
</protein>
<dbReference type="AlphaFoldDB" id="U5QC07"/>